<protein>
    <submittedName>
        <fullName evidence="3">Conjugal transfer protein</fullName>
    </submittedName>
</protein>
<evidence type="ECO:0000313" key="3">
    <source>
        <dbReference type="EMBL" id="EAB8478156.1"/>
    </source>
</evidence>
<accession>A0A3Y9C2G5</accession>
<comment type="caution">
    <text evidence="3">The sequence shown here is derived from an EMBL/GenBank/DDBJ whole genome shotgun (WGS) entry which is preliminary data.</text>
</comment>
<dbReference type="Proteomes" id="UP000839644">
    <property type="component" value="Unassembled WGS sequence"/>
</dbReference>
<gene>
    <name evidence="3" type="ORF">AU894_18395</name>
</gene>
<reference evidence="3" key="1">
    <citation type="submission" date="2018-08" db="EMBL/GenBank/DDBJ databases">
        <authorList>
            <person name="Ashton P.M."/>
            <person name="Dallman T."/>
            <person name="Nair S."/>
            <person name="De Pinna E."/>
            <person name="Peters T."/>
            <person name="Grant K."/>
        </authorList>
    </citation>
    <scope>NUCLEOTIDE SEQUENCE [LARGE SCALE GENOMIC DNA]</scope>
    <source>
        <strain evidence="3">43913</strain>
    </source>
</reference>
<feature type="signal peptide" evidence="2">
    <location>
        <begin position="1"/>
        <end position="36"/>
    </location>
</feature>
<dbReference type="InterPro" id="IPR053782">
    <property type="entry name" value="TraW-like"/>
</dbReference>
<dbReference type="AlphaFoldDB" id="A0A3Y9C2G5"/>
<dbReference type="NCBIfam" id="NF033888">
    <property type="entry name" value="conj_TraW"/>
    <property type="match status" value="1"/>
</dbReference>
<dbReference type="EMBL" id="AAAFYZ010000052">
    <property type="protein sequence ID" value="EAB8478156.1"/>
    <property type="molecule type" value="Genomic_DNA"/>
</dbReference>
<organism evidence="3">
    <name type="scientific">Salmonella enterica subsp. enterica serovar Java</name>
    <dbReference type="NCBI Taxonomy" id="224729"/>
    <lineage>
        <taxon>Bacteria</taxon>
        <taxon>Pseudomonadati</taxon>
        <taxon>Pseudomonadota</taxon>
        <taxon>Gammaproteobacteria</taxon>
        <taxon>Enterobacterales</taxon>
        <taxon>Enterobacteriaceae</taxon>
        <taxon>Salmonella</taxon>
    </lineage>
</organism>
<name>A0A3Y9C2G5_SALEB</name>
<evidence type="ECO:0000256" key="1">
    <source>
        <dbReference type="SAM" id="MobiDB-lite"/>
    </source>
</evidence>
<evidence type="ECO:0000256" key="2">
    <source>
        <dbReference type="SAM" id="SignalP"/>
    </source>
</evidence>
<sequence>MVDIDKNSRQRQRRYTRPVIFTVSVASLLIATPALAYTVNVNSSIPVTTQVVPQLSTANGTLAEIASTQHQVGAAINANGDKVASMIEQAEQSRATQDSFSRQAERLEQSRRNFAVPETICTESTSGAAARVNSQARATQSGYARGNGVSNSKLKKALTEATPAPEQVEYQSAALHGQWCDETDYAAYGGTDLCPAVSPYPGGDKQLASLLDGAGKPGKTPDLTFSQTQTDAAVAYTLNTTAPASGRQLGKGEVKTASGKEYAGLMTQYEGIMDAAREPQMAMIAASAPNKATKDALKDALKVSSAQRYFDDTASQQARSSGEMSQREFESFEVGRRYANTAYLSDLQQMEGDNLIRELIRVQNLGNWLALGIKREQEKSNILTGQQLALMATEHYRPQLAAKMEQVKAGVTR</sequence>
<proteinExistence type="predicted"/>
<feature type="region of interest" description="Disordered" evidence="1">
    <location>
        <begin position="127"/>
        <end position="149"/>
    </location>
</feature>
<keyword evidence="2" id="KW-0732">Signal</keyword>
<feature type="chain" id="PRO_5018987066" evidence="2">
    <location>
        <begin position="37"/>
        <end position="413"/>
    </location>
</feature>